<reference evidence="1 2" key="1">
    <citation type="journal article" date="2014" name="FEMS Microbiol. Lett.">
        <title>Genome sequencing analysis reveals virulence-related gene content of Ochrobactrum intermedium strain 229E, a urease-positive strain isolated from the human gastric niche.</title>
        <authorList>
            <person name="Kulkarni G.J."/>
            <person name="Shetty S."/>
            <person name="Dharne M.S."/>
            <person name="Shouche Y.S."/>
        </authorList>
    </citation>
    <scope>NUCLEOTIDE SEQUENCE [LARGE SCALE GENOMIC DNA]</scope>
    <source>
        <strain evidence="1 2">229E</strain>
    </source>
</reference>
<protein>
    <submittedName>
        <fullName evidence="1">Uncharacterized protein</fullName>
    </submittedName>
</protein>
<gene>
    <name evidence="1" type="ORF">Q644_16190</name>
</gene>
<comment type="caution">
    <text evidence="1">The sequence shown here is derived from an EMBL/GenBank/DDBJ whole genome shotgun (WGS) entry which is preliminary data.</text>
</comment>
<evidence type="ECO:0000313" key="1">
    <source>
        <dbReference type="EMBL" id="ERM02504.1"/>
    </source>
</evidence>
<evidence type="ECO:0000313" key="2">
    <source>
        <dbReference type="Proteomes" id="UP000016842"/>
    </source>
</evidence>
<proteinExistence type="predicted"/>
<accession>U4VDY1</accession>
<name>U4VDY1_9HYPH</name>
<dbReference type="EMBL" id="ASXJ01000081">
    <property type="protein sequence ID" value="ERM02504.1"/>
    <property type="molecule type" value="Genomic_DNA"/>
</dbReference>
<organism evidence="1 2">
    <name type="scientific">Brucella intermedia 229E</name>
    <dbReference type="NCBI Taxonomy" id="1337887"/>
    <lineage>
        <taxon>Bacteria</taxon>
        <taxon>Pseudomonadati</taxon>
        <taxon>Pseudomonadota</taxon>
        <taxon>Alphaproteobacteria</taxon>
        <taxon>Hyphomicrobiales</taxon>
        <taxon>Brucellaceae</taxon>
        <taxon>Brucella/Ochrobactrum group</taxon>
        <taxon>Brucella</taxon>
    </lineage>
</organism>
<dbReference type="Proteomes" id="UP000016842">
    <property type="component" value="Unassembled WGS sequence"/>
</dbReference>
<dbReference type="AlphaFoldDB" id="U4VDY1"/>
<sequence length="36" mass="4105">MALPRPVLTAFCSQVETPDAEEMRKDNQVERKGEPM</sequence>